<keyword evidence="4" id="KW-1185">Reference proteome</keyword>
<dbReference type="EMBL" id="CM031822">
    <property type="protein sequence ID" value="KAG6630081.1"/>
    <property type="molecule type" value="Genomic_DNA"/>
</dbReference>
<gene>
    <name evidence="3" type="ORF">CIPAW_14G130400</name>
</gene>
<dbReference type="AlphaFoldDB" id="A0A8T1NJX8"/>
<dbReference type="Proteomes" id="UP000811609">
    <property type="component" value="Chromosome 14"/>
</dbReference>
<dbReference type="InterPro" id="IPR044974">
    <property type="entry name" value="Disease_R_plants"/>
</dbReference>
<evidence type="ECO:0000256" key="1">
    <source>
        <dbReference type="ARBA" id="ARBA00022737"/>
    </source>
</evidence>
<dbReference type="Pfam" id="PF00931">
    <property type="entry name" value="NB-ARC"/>
    <property type="match status" value="1"/>
</dbReference>
<organism evidence="3 4">
    <name type="scientific">Carya illinoinensis</name>
    <name type="common">Pecan</name>
    <dbReference type="NCBI Taxonomy" id="32201"/>
    <lineage>
        <taxon>Eukaryota</taxon>
        <taxon>Viridiplantae</taxon>
        <taxon>Streptophyta</taxon>
        <taxon>Embryophyta</taxon>
        <taxon>Tracheophyta</taxon>
        <taxon>Spermatophyta</taxon>
        <taxon>Magnoliopsida</taxon>
        <taxon>eudicotyledons</taxon>
        <taxon>Gunneridae</taxon>
        <taxon>Pentapetalae</taxon>
        <taxon>rosids</taxon>
        <taxon>fabids</taxon>
        <taxon>Fagales</taxon>
        <taxon>Juglandaceae</taxon>
        <taxon>Carya</taxon>
    </lineage>
</organism>
<evidence type="ECO:0000313" key="3">
    <source>
        <dbReference type="EMBL" id="KAG6630081.1"/>
    </source>
</evidence>
<evidence type="ECO:0000313" key="4">
    <source>
        <dbReference type="Proteomes" id="UP000811609"/>
    </source>
</evidence>
<dbReference type="InterPro" id="IPR002182">
    <property type="entry name" value="NB-ARC"/>
</dbReference>
<dbReference type="InterPro" id="IPR000157">
    <property type="entry name" value="TIR_dom"/>
</dbReference>
<dbReference type="GO" id="GO:0007165">
    <property type="term" value="P:signal transduction"/>
    <property type="evidence" value="ECO:0007669"/>
    <property type="project" value="InterPro"/>
</dbReference>
<dbReference type="SMART" id="SM00255">
    <property type="entry name" value="TIR"/>
    <property type="match status" value="1"/>
</dbReference>
<evidence type="ECO:0000259" key="2">
    <source>
        <dbReference type="PROSITE" id="PS50104"/>
    </source>
</evidence>
<sequence length="1268" mass="145563">MQAIQESRYAIVIFSKNYAFSKWCLRELAEIVEWEEKKNLTIIPIFYHVDPSHVRKQRGTFAEAFAAHEKDPMVDIEESNTWRNAFTKVGYIKGEHINGDRYESTIIQQISEMILYNYTMPNILIHENQKIVGIDSRVGEILTLLHMESNDVRFLGIHGMGGVGKTTLAEIIYYRFYCQFKGSGFISCTRERSTTAPDLASLQKKLLSKIMQQEIHVWDHRDGLMLMSTRLRNKKVLIILDDVDCEKQLTALAGDHNWFGPGSRVIMTCRDSHLLERNKVNRYKVEPLHTTDALELFSLSAFDETHPPEDYKDLSMDFVNYAGGLPLALKVLGCFLFGRTIDFWKGARDNLKANPKPEIFDILKISFDGLEEPQKILFLDLACFSDRWIDFKKIYSADVIQVLIDKSLVSKDDVYFKERLTMHDLLKEMGRQIVRRECRQEPGRRSRLFHREDVVHVLNNDTGTDAIEGMALSCDSILGTNRTDITNAEAFSKMINLRLLYICAFGYIKGSGNPLEYMPSDKLQFLKWYGYPLKSWPRSFQPKNLIVLNMSDSCIEQLWTGSLVLPNLKELDLSSCVNLIEIPDLSGAPNLEIIKFVYCRSLCKVHPSIKVLKQLQESRMSHTRIKQLWKGLVVLPNLKELDLNSCENLIEIPDLSGAPNLEKINFSYCRSLCKQLWKGLVVLPNLKELDLNSCENLIEIPDLSEAPNLEKINFSGCRSLCKVHPSIKVLKQLQELRMSHTRIKQLWKGLVVLPNLKQLYLNFCENLIEIPDLSGAPNIEEIDFSYCRSLCKVHPSIKVLKQLQKLKMSCTRIKQLWKGLVVLPNLKQLYVDFCENLIEIPDLSGAPNLEIIEFLYCRSLCKVHPSIKVLKQLQELRMSYTQIKQLWKGLVVLPNLKELDLNSCENLIEIPDLSGAPNLEKINFSGCISLCKQLWKGLVVLPNLKELNLNFCENLIEIPYLSGAPNLEKIEFSDCRSLCKQLWKGLDNLKELDLNSCENLIEISDLSEAPNLEIIDFSYCRNLCKVHPSIKVLKQLQELIMSHTRIKQLWKGLVGLDNLKKLDLRFSKNLIEIPNLSGAPNIEEIDFSYCRSLCKVHPSIKVLKQLQKLRMSGTRIKQLWKGLVVLPNLKELDLRFSKNLIKIPNLSGAPNLEKIDFSGCRSLCKFYPSIKVLQRQQELRMSGTRIKQLWKGLVGLDNLKYLNLSGCKNLIEIPYLSGAPNLEIINFSDCRSLCKVHPSIKKLKRLEELNMSGTRIKQLWKGSMFGIS</sequence>
<dbReference type="GO" id="GO:0006952">
    <property type="term" value="P:defense response"/>
    <property type="evidence" value="ECO:0007669"/>
    <property type="project" value="InterPro"/>
</dbReference>
<name>A0A8T1NJX8_CARIL</name>
<reference evidence="3" key="1">
    <citation type="submission" date="2020-12" db="EMBL/GenBank/DDBJ databases">
        <title>WGS assembly of Carya illinoinensis cv. Pawnee.</title>
        <authorList>
            <person name="Platts A."/>
            <person name="Shu S."/>
            <person name="Wright S."/>
            <person name="Barry K."/>
            <person name="Edger P."/>
            <person name="Pires J.C."/>
            <person name="Schmutz J."/>
        </authorList>
    </citation>
    <scope>NUCLEOTIDE SEQUENCE</scope>
    <source>
        <tissue evidence="3">Leaf</tissue>
    </source>
</reference>
<dbReference type="InterPro" id="IPR058192">
    <property type="entry name" value="WHD_ROQ1-like"/>
</dbReference>
<protein>
    <recommendedName>
        <fullName evidence="2">TIR domain-containing protein</fullName>
    </recommendedName>
</protein>
<dbReference type="PANTHER" id="PTHR11017:SF559">
    <property type="entry name" value="DISEASE RESISTANCE PROTEIN CHL1"/>
    <property type="match status" value="1"/>
</dbReference>
<dbReference type="Pfam" id="PF01582">
    <property type="entry name" value="TIR"/>
    <property type="match status" value="1"/>
</dbReference>
<dbReference type="GO" id="GO:0043531">
    <property type="term" value="F:ADP binding"/>
    <property type="evidence" value="ECO:0007669"/>
    <property type="project" value="InterPro"/>
</dbReference>
<accession>A0A8T1NJX8</accession>
<feature type="domain" description="TIR" evidence="2">
    <location>
        <begin position="1"/>
        <end position="114"/>
    </location>
</feature>
<keyword evidence="1" id="KW-0677">Repeat</keyword>
<dbReference type="PROSITE" id="PS50104">
    <property type="entry name" value="TIR"/>
    <property type="match status" value="1"/>
</dbReference>
<proteinExistence type="predicted"/>
<dbReference type="SMART" id="SM00369">
    <property type="entry name" value="LRR_TYP"/>
    <property type="match status" value="9"/>
</dbReference>
<dbReference type="InterPro" id="IPR003591">
    <property type="entry name" value="Leu-rich_rpt_typical-subtyp"/>
</dbReference>
<dbReference type="PANTHER" id="PTHR11017">
    <property type="entry name" value="LEUCINE-RICH REPEAT-CONTAINING PROTEIN"/>
    <property type="match status" value="1"/>
</dbReference>
<comment type="caution">
    <text evidence="3">The sequence shown here is derived from an EMBL/GenBank/DDBJ whole genome shotgun (WGS) entry which is preliminary data.</text>
</comment>
<dbReference type="Pfam" id="PF23282">
    <property type="entry name" value="WHD_ROQ1"/>
    <property type="match status" value="1"/>
</dbReference>